<sequence>MFRNLFRNFTFQRTTASFVLLTFTSLTLSPLARAQNQYNAAEEAGLLKNANRAVAARHASAKVPTSDERAAKLLADIHEDLKVTVPQVALGKNALMTGKAKFVGHDLPAKAKNIRTKYGELKGLYSSIEEGFASTGQRLKDARLPQEILNRHALAAGQYKSRRAEFDRLMIAVEQSPDQGSGQAAALAELASFMVRHQHAKPHQYTDPNKLPFGMADAKTRAPITSKEQYQASLFPPKHNAILLAGPIPDGIQFTQTVLPKTPNAADLAQTDDVQITPAIHAQAALLNKNPVTIYNWVRNNILYIPSHGSIQGSEMTLENKRGNAIDTASLLIALYRASGIPARYVYGTIDIPATAAMNWVGGVSKPEAAQNLLGQGGIPNIGMTAGGVVQTIRMEHVWVQAYVDYIPSRGAVNKNPDTWVDLDASFKQYRYTKGMDINDKVAFDAAASLASIQQGATLNETQGYVQNINLKNLQSQIASHQTQLASYIDGQNPKATVRDVIGSQNVTVQSL</sequence>
<dbReference type="EMBL" id="CP024608">
    <property type="protein sequence ID" value="ATQ78143.1"/>
    <property type="molecule type" value="Genomic_DNA"/>
</dbReference>
<dbReference type="KEGG" id="mass:CR152_29245"/>
<dbReference type="Gene3D" id="3.10.620.30">
    <property type="match status" value="1"/>
</dbReference>
<evidence type="ECO:0000313" key="4">
    <source>
        <dbReference type="Proteomes" id="UP000229897"/>
    </source>
</evidence>
<dbReference type="InterPro" id="IPR002931">
    <property type="entry name" value="Transglutaminase-like"/>
</dbReference>
<name>A0A2D2DT53_9BURK</name>
<dbReference type="Proteomes" id="UP000229897">
    <property type="component" value="Chromosome"/>
</dbReference>
<gene>
    <name evidence="3" type="ORF">CR152_29245</name>
</gene>
<dbReference type="RefSeq" id="WP_099880905.1">
    <property type="nucleotide sequence ID" value="NZ_CP024608.1"/>
</dbReference>
<organism evidence="3 4">
    <name type="scientific">Massilia violaceinigra</name>
    <dbReference type="NCBI Taxonomy" id="2045208"/>
    <lineage>
        <taxon>Bacteria</taxon>
        <taxon>Pseudomonadati</taxon>
        <taxon>Pseudomonadota</taxon>
        <taxon>Betaproteobacteria</taxon>
        <taxon>Burkholderiales</taxon>
        <taxon>Oxalobacteraceae</taxon>
        <taxon>Telluria group</taxon>
        <taxon>Massilia</taxon>
    </lineage>
</organism>
<feature type="chain" id="PRO_5013588400" description="Transglutaminase-like domain-containing protein" evidence="1">
    <location>
        <begin position="35"/>
        <end position="512"/>
    </location>
</feature>
<dbReference type="OrthoDB" id="9804872at2"/>
<dbReference type="AlphaFoldDB" id="A0A2D2DT53"/>
<dbReference type="PANTHER" id="PTHR33490">
    <property type="entry name" value="BLR5614 PROTEIN-RELATED"/>
    <property type="match status" value="1"/>
</dbReference>
<proteinExistence type="predicted"/>
<protein>
    <recommendedName>
        <fullName evidence="2">Transglutaminase-like domain-containing protein</fullName>
    </recommendedName>
</protein>
<dbReference type="SUPFAM" id="SSF54001">
    <property type="entry name" value="Cysteine proteinases"/>
    <property type="match status" value="1"/>
</dbReference>
<evidence type="ECO:0000313" key="3">
    <source>
        <dbReference type="EMBL" id="ATQ78143.1"/>
    </source>
</evidence>
<reference evidence="3" key="1">
    <citation type="submission" date="2017-10" db="EMBL/GenBank/DDBJ databases">
        <title>Massilia psychrophilum sp. nov., a novel purple-pigmented bacterium isolated from Tianshan glacier, Xinjiang Municipality, China.</title>
        <authorList>
            <person name="Wang H."/>
        </authorList>
    </citation>
    <scope>NUCLEOTIDE SEQUENCE [LARGE SCALE GENOMIC DNA]</scope>
    <source>
        <strain evidence="3">B2</strain>
    </source>
</reference>
<keyword evidence="4" id="KW-1185">Reference proteome</keyword>
<evidence type="ECO:0000256" key="1">
    <source>
        <dbReference type="SAM" id="SignalP"/>
    </source>
</evidence>
<accession>A0A2D2DT53</accession>
<evidence type="ECO:0000259" key="2">
    <source>
        <dbReference type="Pfam" id="PF01841"/>
    </source>
</evidence>
<keyword evidence="1" id="KW-0732">Signal</keyword>
<dbReference type="InterPro" id="IPR038765">
    <property type="entry name" value="Papain-like_cys_pep_sf"/>
</dbReference>
<dbReference type="Pfam" id="PF01841">
    <property type="entry name" value="Transglut_core"/>
    <property type="match status" value="1"/>
</dbReference>
<feature type="domain" description="Transglutaminase-like" evidence="2">
    <location>
        <begin position="290"/>
        <end position="425"/>
    </location>
</feature>
<feature type="signal peptide" evidence="1">
    <location>
        <begin position="1"/>
        <end position="34"/>
    </location>
</feature>